<name>A0A0F9UY66_9ZZZZ</name>
<dbReference type="EMBL" id="LAZR01000095">
    <property type="protein sequence ID" value="KKN92452.1"/>
    <property type="molecule type" value="Genomic_DNA"/>
</dbReference>
<dbReference type="AlphaFoldDB" id="A0A0F9UY66"/>
<accession>A0A0F9UY66</accession>
<sequence>MVRPSGHRENMSDQVVRYETEEEYIEYTNHRRWLATGTLVSFPDWAKDPDAYWNAHAAYIQKHPTAVLEMWTLLHKEHIDPGTGELLSQDCSYTTLAYENLEIGKVSRQLVRDNELSDPGTPVSIEFSDIKEAQKMRAFLMQGTPGYYYDIKHRVGVAIIDRETKNAE</sequence>
<comment type="caution">
    <text evidence="1">The sequence shown here is derived from an EMBL/GenBank/DDBJ whole genome shotgun (WGS) entry which is preliminary data.</text>
</comment>
<evidence type="ECO:0000313" key="1">
    <source>
        <dbReference type="EMBL" id="KKN92452.1"/>
    </source>
</evidence>
<protein>
    <submittedName>
        <fullName evidence="1">Uncharacterized protein</fullName>
    </submittedName>
</protein>
<reference evidence="1" key="1">
    <citation type="journal article" date="2015" name="Nature">
        <title>Complex archaea that bridge the gap between prokaryotes and eukaryotes.</title>
        <authorList>
            <person name="Spang A."/>
            <person name="Saw J.H."/>
            <person name="Jorgensen S.L."/>
            <person name="Zaremba-Niedzwiedzka K."/>
            <person name="Martijn J."/>
            <person name="Lind A.E."/>
            <person name="van Eijk R."/>
            <person name="Schleper C."/>
            <person name="Guy L."/>
            <person name="Ettema T.J."/>
        </authorList>
    </citation>
    <scope>NUCLEOTIDE SEQUENCE</scope>
</reference>
<gene>
    <name evidence="1" type="ORF">LCGC14_0209430</name>
</gene>
<organism evidence="1">
    <name type="scientific">marine sediment metagenome</name>
    <dbReference type="NCBI Taxonomy" id="412755"/>
    <lineage>
        <taxon>unclassified sequences</taxon>
        <taxon>metagenomes</taxon>
        <taxon>ecological metagenomes</taxon>
    </lineage>
</organism>
<proteinExistence type="predicted"/>